<dbReference type="FunCoup" id="A0A6I9VHC8">
    <property type="interactions" value="3"/>
</dbReference>
<feature type="compositionally biased region" description="Polar residues" evidence="1">
    <location>
        <begin position="364"/>
        <end position="374"/>
    </location>
</feature>
<keyword evidence="2" id="KW-0472">Membrane</keyword>
<sequence>MGQIKSEGRFFDKFFAVIYACACTLFMIWQKIDPLIRIQEEIKEVVRREEEHRQLITGSSIISTDEYEIHNENDIINGNNGHNDNDSSNSLSISPLPHSSLNNGEYSLSHGKNSINSKECIDEDSGISASPSPINGISAIPLYIEPMKPSKEQRYIGPNFYTITPEPPRQMMIASTVPVTPPVLNRQRVFAFNPANKGVMQRFIASRGKLQLSNNNTTANQIILNPKTANVLLNKNTSTSSITPPTVVSSALHPAMTLEALTPPIIIPTVTMTPPQIERDAEGRVIRRGYVPAEVKIQKEIKDLQAREHELKKRNKFRQSTSDLLESIENDNEPTDDEDSEVEHCLGPRQLRSAKSVSEISYSTSLNNSISPRATPSPDYDLKKNGGGTMRPAMSLAQLCDLPPEEAPSSHRLIVEWENRIQMNAVRNTTVPNED</sequence>
<organism evidence="3 4">
    <name type="scientific">Bactrocera dorsalis</name>
    <name type="common">Oriental fruit fly</name>
    <name type="synonym">Dacus dorsalis</name>
    <dbReference type="NCBI Taxonomy" id="27457"/>
    <lineage>
        <taxon>Eukaryota</taxon>
        <taxon>Metazoa</taxon>
        <taxon>Ecdysozoa</taxon>
        <taxon>Arthropoda</taxon>
        <taxon>Hexapoda</taxon>
        <taxon>Insecta</taxon>
        <taxon>Pterygota</taxon>
        <taxon>Neoptera</taxon>
        <taxon>Endopterygota</taxon>
        <taxon>Diptera</taxon>
        <taxon>Brachycera</taxon>
        <taxon>Muscomorpha</taxon>
        <taxon>Tephritoidea</taxon>
        <taxon>Tephritidae</taxon>
        <taxon>Bactrocera</taxon>
        <taxon>Bactrocera</taxon>
    </lineage>
</organism>
<evidence type="ECO:0000313" key="4">
    <source>
        <dbReference type="RefSeq" id="XP_011209367.2"/>
    </source>
</evidence>
<dbReference type="RefSeq" id="XP_011209367.2">
    <property type="nucleotide sequence ID" value="XM_011211065.4"/>
</dbReference>
<reference evidence="4" key="1">
    <citation type="submission" date="2025-08" db="UniProtKB">
        <authorList>
            <consortium name="RefSeq"/>
        </authorList>
    </citation>
    <scope>IDENTIFICATION</scope>
    <source>
        <tissue evidence="4">Adult</tissue>
    </source>
</reference>
<keyword evidence="3" id="KW-1185">Reference proteome</keyword>
<dbReference type="AlphaFoldDB" id="A0A6I9VHC8"/>
<feature type="region of interest" description="Disordered" evidence="1">
    <location>
        <begin position="364"/>
        <end position="387"/>
    </location>
</feature>
<dbReference type="GeneID" id="105230348"/>
<dbReference type="Proteomes" id="UP001652620">
    <property type="component" value="Chromosome 4"/>
</dbReference>
<evidence type="ECO:0000256" key="2">
    <source>
        <dbReference type="SAM" id="Phobius"/>
    </source>
</evidence>
<feature type="compositionally biased region" description="Low complexity" evidence="1">
    <location>
        <begin position="74"/>
        <end position="96"/>
    </location>
</feature>
<dbReference type="OrthoDB" id="6512841at2759"/>
<dbReference type="InParanoid" id="A0A6I9VHC8"/>
<proteinExistence type="predicted"/>
<evidence type="ECO:0000256" key="1">
    <source>
        <dbReference type="SAM" id="MobiDB-lite"/>
    </source>
</evidence>
<evidence type="ECO:0000313" key="3">
    <source>
        <dbReference type="Proteomes" id="UP001652620"/>
    </source>
</evidence>
<protein>
    <submittedName>
        <fullName evidence="4">Uncharacterized protein LOC105230348 isoform X1</fullName>
    </submittedName>
</protein>
<feature type="compositionally biased region" description="Acidic residues" evidence="1">
    <location>
        <begin position="327"/>
        <end position="341"/>
    </location>
</feature>
<name>A0A6I9VHC8_BACDO</name>
<keyword evidence="2" id="KW-0812">Transmembrane</keyword>
<dbReference type="KEGG" id="bdr:105230348"/>
<gene>
    <name evidence="4" type="primary">LOC105230348</name>
</gene>
<feature type="region of interest" description="Disordered" evidence="1">
    <location>
        <begin position="73"/>
        <end position="96"/>
    </location>
</feature>
<feature type="transmembrane region" description="Helical" evidence="2">
    <location>
        <begin position="12"/>
        <end position="29"/>
    </location>
</feature>
<keyword evidence="2" id="KW-1133">Transmembrane helix</keyword>
<accession>A0A6I9VHC8</accession>
<feature type="region of interest" description="Disordered" evidence="1">
    <location>
        <begin position="327"/>
        <end position="350"/>
    </location>
</feature>